<keyword evidence="4" id="KW-0378">Hydrolase</keyword>
<evidence type="ECO:0000313" key="5">
    <source>
        <dbReference type="Proteomes" id="UP001432202"/>
    </source>
</evidence>
<dbReference type="PANTHER" id="PTHR42796:SF4">
    <property type="entry name" value="FUMARYLACETOACETATE HYDROLASE DOMAIN-CONTAINING PROTEIN 2A"/>
    <property type="match status" value="1"/>
</dbReference>
<reference evidence="4 5" key="1">
    <citation type="submission" date="2024-02" db="EMBL/GenBank/DDBJ databases">
        <title>STSV induces naive adaptation in Sulfolobus.</title>
        <authorList>
            <person name="Xiang X."/>
            <person name="Song M."/>
        </authorList>
    </citation>
    <scope>NUCLEOTIDE SEQUENCE [LARGE SCALE GENOMIC DNA]</scope>
    <source>
        <strain evidence="4 5">RT2</strain>
    </source>
</reference>
<proteinExistence type="inferred from homology"/>
<dbReference type="AlphaFoldDB" id="A0AAX4L4K3"/>
<feature type="domain" description="Fumarylacetoacetase-like C-terminal" evidence="3">
    <location>
        <begin position="95"/>
        <end position="302"/>
    </location>
</feature>
<evidence type="ECO:0000256" key="1">
    <source>
        <dbReference type="ARBA" id="ARBA00010211"/>
    </source>
</evidence>
<dbReference type="Proteomes" id="UP001432202">
    <property type="component" value="Chromosome"/>
</dbReference>
<dbReference type="RefSeq" id="WP_338602988.1">
    <property type="nucleotide sequence ID" value="NZ_CP146016.1"/>
</dbReference>
<evidence type="ECO:0000256" key="2">
    <source>
        <dbReference type="ARBA" id="ARBA00022723"/>
    </source>
</evidence>
<dbReference type="Pfam" id="PF01557">
    <property type="entry name" value="FAA_hydrolase"/>
    <property type="match status" value="1"/>
</dbReference>
<organism evidence="4 5">
    <name type="scientific">Sulfolobus tengchongensis</name>
    <dbReference type="NCBI Taxonomy" id="207809"/>
    <lineage>
        <taxon>Archaea</taxon>
        <taxon>Thermoproteota</taxon>
        <taxon>Thermoprotei</taxon>
        <taxon>Sulfolobales</taxon>
        <taxon>Sulfolobaceae</taxon>
        <taxon>Sulfolobus</taxon>
    </lineage>
</organism>
<dbReference type="GO" id="GO:0019752">
    <property type="term" value="P:carboxylic acid metabolic process"/>
    <property type="evidence" value="ECO:0007669"/>
    <property type="project" value="UniProtKB-ARBA"/>
</dbReference>
<dbReference type="InterPro" id="IPR036663">
    <property type="entry name" value="Fumarylacetoacetase_C_sf"/>
</dbReference>
<name>A0AAX4L4K3_9CREN</name>
<keyword evidence="5" id="KW-1185">Reference proteome</keyword>
<dbReference type="GO" id="GO:0016853">
    <property type="term" value="F:isomerase activity"/>
    <property type="evidence" value="ECO:0007669"/>
    <property type="project" value="UniProtKB-ARBA"/>
</dbReference>
<dbReference type="InterPro" id="IPR051121">
    <property type="entry name" value="FAH"/>
</dbReference>
<gene>
    <name evidence="4" type="ORF">V6M85_03395</name>
</gene>
<dbReference type="PANTHER" id="PTHR42796">
    <property type="entry name" value="FUMARYLACETOACETATE HYDROLASE DOMAIN-CONTAINING PROTEIN 2A-RELATED"/>
    <property type="match status" value="1"/>
</dbReference>
<dbReference type="FunFam" id="3.90.850.10:FF:000002">
    <property type="entry name" value="2-hydroxyhepta-2,4-diene-1,7-dioate isomerase"/>
    <property type="match status" value="1"/>
</dbReference>
<accession>A0AAX4L4K3</accession>
<dbReference type="EMBL" id="CP146016">
    <property type="protein sequence ID" value="WWQ61136.1"/>
    <property type="molecule type" value="Genomic_DNA"/>
</dbReference>
<dbReference type="GeneID" id="89335781"/>
<sequence>MKLLSFYKGSPKDSRVGVVYKDGKVIDLVSLYEYLYGYPPDWLTDLTKLLEGGSPAFRLVNELIDDFKKLDTNITSNFLLDEDNITFLPVVRPRKVFCVAVNYNEHGKEAGSASIEEPYIFMKRVDTLVAHRQPILIPKISSQVDHEIELAVIIGKKGKYISSKEAYEYIAGYTIFNDVSFRDLRKHSSPRYNINWLYAKNLDTASPIGPYLVTKDEIQDPHNLTIRLEVNGEIRQNGHTSSMIHKIPELIEYVSNGITLYPGDVISTGTPSGTGLGTGKFLKEGDVMVGYIEKIGKLENRIMRE</sequence>
<dbReference type="GO" id="GO:0046872">
    <property type="term" value="F:metal ion binding"/>
    <property type="evidence" value="ECO:0007669"/>
    <property type="project" value="UniProtKB-KW"/>
</dbReference>
<dbReference type="InterPro" id="IPR011234">
    <property type="entry name" value="Fumarylacetoacetase-like_C"/>
</dbReference>
<evidence type="ECO:0000313" key="4">
    <source>
        <dbReference type="EMBL" id="WWQ61136.1"/>
    </source>
</evidence>
<dbReference type="GO" id="GO:0016787">
    <property type="term" value="F:hydrolase activity"/>
    <property type="evidence" value="ECO:0007669"/>
    <property type="project" value="UniProtKB-KW"/>
</dbReference>
<dbReference type="Gene3D" id="3.90.850.10">
    <property type="entry name" value="Fumarylacetoacetase-like, C-terminal domain"/>
    <property type="match status" value="1"/>
</dbReference>
<evidence type="ECO:0000259" key="3">
    <source>
        <dbReference type="Pfam" id="PF01557"/>
    </source>
</evidence>
<keyword evidence="2" id="KW-0479">Metal-binding</keyword>
<protein>
    <submittedName>
        <fullName evidence="4">Fumarylacetoacetate hydrolase family protein</fullName>
    </submittedName>
</protein>
<comment type="similarity">
    <text evidence="1">Belongs to the FAH family.</text>
</comment>
<dbReference type="SUPFAM" id="SSF56529">
    <property type="entry name" value="FAH"/>
    <property type="match status" value="1"/>
</dbReference>